<keyword evidence="3" id="KW-1185">Reference proteome</keyword>
<feature type="compositionally biased region" description="Low complexity" evidence="1">
    <location>
        <begin position="388"/>
        <end position="399"/>
    </location>
</feature>
<evidence type="ECO:0000256" key="1">
    <source>
        <dbReference type="SAM" id="MobiDB-lite"/>
    </source>
</evidence>
<sequence length="399" mass="44453">MLWRPQEHAQRHHLRAATAPENDGDNNPDIALGESASQQPWPPPPSPLILPEDASPLHPDLDEPAPPPAEPRHVDMPHHMATHTPEIRPPPRRHIINRCNKRNTKIKARGPVPCASTHTCFHRDATLPTALDTAELHAAWQLQRHTRARRSTTLHKLISVGFQLICWEGMCVIPPSPPPRRNYVASVEAAYAAMARYNYYWVHDEQPLRISQTSSPAQLKGTRWEIGLGFFSTVELLEDVESIFARLSEPLCATHISTAVDMRGVASSVQDKRAGTRSFALFTCGNVDDVFMPRSFAEYSFLNVEFNFLETLHCIRDEFCAGLIYLATPTARGYWGQTHRDNASKRPRQLTPATSTPAAEDAPVEKVQAALRQGLETRSQEERGEALGSGSVASSSRAR</sequence>
<evidence type="ECO:0000313" key="3">
    <source>
        <dbReference type="Proteomes" id="UP001218188"/>
    </source>
</evidence>
<gene>
    <name evidence="2" type="ORF">C8F04DRAFT_1264200</name>
</gene>
<organism evidence="2 3">
    <name type="scientific">Mycena alexandri</name>
    <dbReference type="NCBI Taxonomy" id="1745969"/>
    <lineage>
        <taxon>Eukaryota</taxon>
        <taxon>Fungi</taxon>
        <taxon>Dikarya</taxon>
        <taxon>Basidiomycota</taxon>
        <taxon>Agaricomycotina</taxon>
        <taxon>Agaricomycetes</taxon>
        <taxon>Agaricomycetidae</taxon>
        <taxon>Agaricales</taxon>
        <taxon>Marasmiineae</taxon>
        <taxon>Mycenaceae</taxon>
        <taxon>Mycena</taxon>
    </lineage>
</organism>
<name>A0AAD6X0A9_9AGAR</name>
<comment type="caution">
    <text evidence="2">The sequence shown here is derived from an EMBL/GenBank/DDBJ whole genome shotgun (WGS) entry which is preliminary data.</text>
</comment>
<feature type="region of interest" description="Disordered" evidence="1">
    <location>
        <begin position="337"/>
        <end position="399"/>
    </location>
</feature>
<feature type="region of interest" description="Disordered" evidence="1">
    <location>
        <begin position="1"/>
        <end position="77"/>
    </location>
</feature>
<protein>
    <submittedName>
        <fullName evidence="2">Uncharacterized protein</fullName>
    </submittedName>
</protein>
<evidence type="ECO:0000313" key="2">
    <source>
        <dbReference type="EMBL" id="KAJ7030081.1"/>
    </source>
</evidence>
<reference evidence="2" key="1">
    <citation type="submission" date="2023-03" db="EMBL/GenBank/DDBJ databases">
        <title>Massive genome expansion in bonnet fungi (Mycena s.s.) driven by repeated elements and novel gene families across ecological guilds.</title>
        <authorList>
            <consortium name="Lawrence Berkeley National Laboratory"/>
            <person name="Harder C.B."/>
            <person name="Miyauchi S."/>
            <person name="Viragh M."/>
            <person name="Kuo A."/>
            <person name="Thoen E."/>
            <person name="Andreopoulos B."/>
            <person name="Lu D."/>
            <person name="Skrede I."/>
            <person name="Drula E."/>
            <person name="Henrissat B."/>
            <person name="Morin E."/>
            <person name="Kohler A."/>
            <person name="Barry K."/>
            <person name="LaButti K."/>
            <person name="Morin E."/>
            <person name="Salamov A."/>
            <person name="Lipzen A."/>
            <person name="Mereny Z."/>
            <person name="Hegedus B."/>
            <person name="Baldrian P."/>
            <person name="Stursova M."/>
            <person name="Weitz H."/>
            <person name="Taylor A."/>
            <person name="Grigoriev I.V."/>
            <person name="Nagy L.G."/>
            <person name="Martin F."/>
            <person name="Kauserud H."/>
        </authorList>
    </citation>
    <scope>NUCLEOTIDE SEQUENCE</scope>
    <source>
        <strain evidence="2">CBHHK200</strain>
    </source>
</reference>
<dbReference type="EMBL" id="JARJCM010000094">
    <property type="protein sequence ID" value="KAJ7030081.1"/>
    <property type="molecule type" value="Genomic_DNA"/>
</dbReference>
<accession>A0AAD6X0A9</accession>
<dbReference type="AlphaFoldDB" id="A0AAD6X0A9"/>
<dbReference type="Proteomes" id="UP001218188">
    <property type="component" value="Unassembled WGS sequence"/>
</dbReference>
<proteinExistence type="predicted"/>